<evidence type="ECO:0000259" key="5">
    <source>
        <dbReference type="Pfam" id="PF00389"/>
    </source>
</evidence>
<proteinExistence type="inferred from homology"/>
<dbReference type="InterPro" id="IPR050857">
    <property type="entry name" value="D-2-hydroxyacid_DH"/>
</dbReference>
<name>A0A227KPU7_9BURK</name>
<dbReference type="EMBL" id="NHMP01000002">
    <property type="protein sequence ID" value="OXE50282.1"/>
    <property type="molecule type" value="Genomic_DNA"/>
</dbReference>
<dbReference type="SUPFAM" id="SSF52283">
    <property type="entry name" value="Formate/glycerate dehydrogenase catalytic domain-like"/>
    <property type="match status" value="1"/>
</dbReference>
<dbReference type="GO" id="GO:0016616">
    <property type="term" value="F:oxidoreductase activity, acting on the CH-OH group of donors, NAD or NADP as acceptor"/>
    <property type="evidence" value="ECO:0007669"/>
    <property type="project" value="InterPro"/>
</dbReference>
<keyword evidence="2 4" id="KW-0560">Oxidoreductase</keyword>
<feature type="domain" description="D-isomer specific 2-hydroxyacid dehydrogenase NAD-binding" evidence="6">
    <location>
        <begin position="111"/>
        <end position="283"/>
    </location>
</feature>
<evidence type="ECO:0000256" key="3">
    <source>
        <dbReference type="ARBA" id="ARBA00023027"/>
    </source>
</evidence>
<evidence type="ECO:0000256" key="2">
    <source>
        <dbReference type="ARBA" id="ARBA00023002"/>
    </source>
</evidence>
<evidence type="ECO:0000256" key="1">
    <source>
        <dbReference type="ARBA" id="ARBA00005854"/>
    </source>
</evidence>
<dbReference type="RefSeq" id="WP_066593769.1">
    <property type="nucleotide sequence ID" value="NZ_CAJTBZ010000005.1"/>
</dbReference>
<evidence type="ECO:0000256" key="4">
    <source>
        <dbReference type="RuleBase" id="RU003719"/>
    </source>
</evidence>
<keyword evidence="8" id="KW-1185">Reference proteome</keyword>
<organism evidence="7 8">
    <name type="scientific">Turicimonas muris</name>
    <dbReference type="NCBI Taxonomy" id="1796652"/>
    <lineage>
        <taxon>Bacteria</taxon>
        <taxon>Pseudomonadati</taxon>
        <taxon>Pseudomonadota</taxon>
        <taxon>Betaproteobacteria</taxon>
        <taxon>Burkholderiales</taxon>
        <taxon>Sutterellaceae</taxon>
        <taxon>Turicimonas</taxon>
    </lineage>
</organism>
<dbReference type="InterPro" id="IPR036291">
    <property type="entry name" value="NAD(P)-bd_dom_sf"/>
</dbReference>
<dbReference type="GeneID" id="78361872"/>
<dbReference type="Proteomes" id="UP000214610">
    <property type="component" value="Unassembled WGS sequence"/>
</dbReference>
<dbReference type="InterPro" id="IPR006140">
    <property type="entry name" value="D-isomer_DH_NAD-bd"/>
</dbReference>
<dbReference type="PANTHER" id="PTHR42789">
    <property type="entry name" value="D-ISOMER SPECIFIC 2-HYDROXYACID DEHYDROGENASE FAMILY PROTEIN (AFU_ORTHOLOGUE AFUA_6G10090)"/>
    <property type="match status" value="1"/>
</dbReference>
<dbReference type="PANTHER" id="PTHR42789:SF1">
    <property type="entry name" value="D-ISOMER SPECIFIC 2-HYDROXYACID DEHYDROGENASE FAMILY PROTEIN (AFU_ORTHOLOGUE AFUA_6G10090)"/>
    <property type="match status" value="1"/>
</dbReference>
<comment type="similarity">
    <text evidence="1 4">Belongs to the D-isomer specific 2-hydroxyacid dehydrogenase family.</text>
</comment>
<dbReference type="Pfam" id="PF00389">
    <property type="entry name" value="2-Hacid_dh"/>
    <property type="match status" value="1"/>
</dbReference>
<dbReference type="SUPFAM" id="SSF51735">
    <property type="entry name" value="NAD(P)-binding Rossmann-fold domains"/>
    <property type="match status" value="1"/>
</dbReference>
<sequence length="320" mass="34889">MNVVITTVNFTDTALSKLKEAGLNAWKYSGPALGAGVSEDILYEAVKDADIIIAGTETYSLNLLKRLNRLKFISRNGIGYDAIDLNALKELGIGLTRTTGFVEGAVAEHVMAYVLYFARRIDAQNKLMHKHVWKPTLEPGAKGKTLALYGFGGIGKEIAKRAVPFKMNVIYYCRHPNLEDEKTYGVKYVDEETLLREGDFLSLNVPLTDSTFHLIDKNKLDQMKTGSILINIARGPVIDEFAVTDALKSGKLGAAAVDVFPSEPCTDSPLADCPTAVLTPHTASSTVENSAEMNIAAVDNVLNYLQGTLDDKYLVIKGAR</sequence>
<protein>
    <submittedName>
        <fullName evidence="7">Glyoxylate reductase</fullName>
    </submittedName>
</protein>
<evidence type="ECO:0000313" key="7">
    <source>
        <dbReference type="EMBL" id="OXE50282.1"/>
    </source>
</evidence>
<dbReference type="InterPro" id="IPR006139">
    <property type="entry name" value="D-isomer_2_OHA_DH_cat_dom"/>
</dbReference>
<dbReference type="Pfam" id="PF02826">
    <property type="entry name" value="2-Hacid_dh_C"/>
    <property type="match status" value="1"/>
</dbReference>
<comment type="caution">
    <text evidence="7">The sequence shown here is derived from an EMBL/GenBank/DDBJ whole genome shotgun (WGS) entry which is preliminary data.</text>
</comment>
<accession>A0A227KPU7</accession>
<keyword evidence="3" id="KW-0520">NAD</keyword>
<gene>
    <name evidence="7" type="ORF">ADH67_04645</name>
</gene>
<dbReference type="AlphaFoldDB" id="A0A227KPU7"/>
<dbReference type="Gene3D" id="3.40.50.720">
    <property type="entry name" value="NAD(P)-binding Rossmann-like Domain"/>
    <property type="match status" value="2"/>
</dbReference>
<reference evidence="8" key="1">
    <citation type="submission" date="2017-05" db="EMBL/GenBank/DDBJ databases">
        <title>Improved OligoMM genomes.</title>
        <authorList>
            <person name="Garzetti D."/>
        </authorList>
    </citation>
    <scope>NUCLEOTIDE SEQUENCE [LARGE SCALE GENOMIC DNA]</scope>
    <source>
        <strain evidence="8">YL45</strain>
    </source>
</reference>
<dbReference type="InterPro" id="IPR029753">
    <property type="entry name" value="D-isomer_DH_CS"/>
</dbReference>
<feature type="domain" description="D-isomer specific 2-hydroxyacid dehydrogenase catalytic" evidence="5">
    <location>
        <begin position="36"/>
        <end position="308"/>
    </location>
</feature>
<evidence type="ECO:0000313" key="8">
    <source>
        <dbReference type="Proteomes" id="UP000214610"/>
    </source>
</evidence>
<dbReference type="PROSITE" id="PS00671">
    <property type="entry name" value="D_2_HYDROXYACID_DH_3"/>
    <property type="match status" value="1"/>
</dbReference>
<dbReference type="GO" id="GO:0051287">
    <property type="term" value="F:NAD binding"/>
    <property type="evidence" value="ECO:0007669"/>
    <property type="project" value="InterPro"/>
</dbReference>
<evidence type="ECO:0000259" key="6">
    <source>
        <dbReference type="Pfam" id="PF02826"/>
    </source>
</evidence>